<reference evidence="2" key="1">
    <citation type="journal article" date="2019" name="Int. J. Syst. Evol. Microbiol.">
        <title>The Global Catalogue of Microorganisms (GCM) 10K type strain sequencing project: providing services to taxonomists for standard genome sequencing and annotation.</title>
        <authorList>
            <consortium name="The Broad Institute Genomics Platform"/>
            <consortium name="The Broad Institute Genome Sequencing Center for Infectious Disease"/>
            <person name="Wu L."/>
            <person name="Ma J."/>
        </authorList>
    </citation>
    <scope>NUCLEOTIDE SEQUENCE [LARGE SCALE GENOMIC DNA]</scope>
    <source>
        <strain evidence="2">CGMCC 1.14993</strain>
    </source>
</reference>
<proteinExistence type="predicted"/>
<dbReference type="EMBL" id="BMHB01000002">
    <property type="protein sequence ID" value="GGI16588.1"/>
    <property type="molecule type" value="Genomic_DNA"/>
</dbReference>
<name>A0A8J3ALF4_9BACI</name>
<evidence type="ECO:0000313" key="2">
    <source>
        <dbReference type="Proteomes" id="UP000626244"/>
    </source>
</evidence>
<dbReference type="RefSeq" id="WP_088001199.1">
    <property type="nucleotide sequence ID" value="NZ_BMHB01000002.1"/>
</dbReference>
<evidence type="ECO:0000313" key="1">
    <source>
        <dbReference type="EMBL" id="GGI16588.1"/>
    </source>
</evidence>
<gene>
    <name evidence="1" type="ORF">GCM10007380_33710</name>
</gene>
<protein>
    <submittedName>
        <fullName evidence="1">Uncharacterized protein</fullName>
    </submittedName>
</protein>
<accession>A0A8J3ALF4</accession>
<dbReference type="OrthoDB" id="2626141at2"/>
<keyword evidence="2" id="KW-1185">Reference proteome</keyword>
<organism evidence="1 2">
    <name type="scientific">Gottfriedia solisilvae</name>
    <dbReference type="NCBI Taxonomy" id="1516104"/>
    <lineage>
        <taxon>Bacteria</taxon>
        <taxon>Bacillati</taxon>
        <taxon>Bacillota</taxon>
        <taxon>Bacilli</taxon>
        <taxon>Bacillales</taxon>
        <taxon>Bacillaceae</taxon>
        <taxon>Gottfriedia</taxon>
    </lineage>
</organism>
<dbReference type="AlphaFoldDB" id="A0A8J3ALF4"/>
<comment type="caution">
    <text evidence="1">The sequence shown here is derived from an EMBL/GenBank/DDBJ whole genome shotgun (WGS) entry which is preliminary data.</text>
</comment>
<dbReference type="Proteomes" id="UP000626244">
    <property type="component" value="Unassembled WGS sequence"/>
</dbReference>
<sequence>MDTKILYFKKYESEVTSDDYVNWAIAMLLNGYSTYSLNILASLSEPRNIFEVEEYFNRAFKELSLREPTLQECVESYLSHLMRRIVDNENNAIDIAYNEVYFMVRDHFINEELSVWYEISEMIDDYRYGDNIGKITKEVIITKIVEEAKKHIN</sequence>